<evidence type="ECO:0000256" key="9">
    <source>
        <dbReference type="ARBA" id="ARBA00022968"/>
    </source>
</evidence>
<dbReference type="GO" id="GO:0015018">
    <property type="term" value="F:galactosylgalactosylxylosylprotein 3-beta-glucuronosyltransferase activity"/>
    <property type="evidence" value="ECO:0007669"/>
    <property type="project" value="UniProtKB-UniRule"/>
</dbReference>
<dbReference type="UniPathway" id="UPA00378"/>
<dbReference type="OMA" id="GWNVIWH"/>
<dbReference type="FunFam" id="3.90.550.10:FF:000044">
    <property type="entry name" value="Galactosylgalactosylxylosylprotein 3-beta-glucuronosyltransferase"/>
    <property type="match status" value="1"/>
</dbReference>
<dbReference type="VEuPathDB" id="VectorBase:CSON006203"/>
<evidence type="ECO:0000256" key="3">
    <source>
        <dbReference type="ARBA" id="ARBA00004922"/>
    </source>
</evidence>
<dbReference type="Pfam" id="PF03360">
    <property type="entry name" value="Glyco_transf_43"/>
    <property type="match status" value="1"/>
</dbReference>
<dbReference type="AlphaFoldDB" id="A0A336L8B5"/>
<evidence type="ECO:0000256" key="17">
    <source>
        <dbReference type="PIRSR" id="PIRSR605027-3"/>
    </source>
</evidence>
<feature type="active site" description="Proton donor/acceptor" evidence="16">
    <location>
        <position position="318"/>
    </location>
</feature>
<evidence type="ECO:0000256" key="10">
    <source>
        <dbReference type="ARBA" id="ARBA00022989"/>
    </source>
</evidence>
<evidence type="ECO:0000256" key="6">
    <source>
        <dbReference type="ARBA" id="ARBA00022679"/>
    </source>
</evidence>
<comment type="subcellular location">
    <subcellularLocation>
        <location evidence="2 19">Golgi apparatus membrane</location>
        <topology evidence="2 19">Single-pass type II membrane protein</topology>
    </subcellularLocation>
</comment>
<keyword evidence="6 19" id="KW-0808">Transferase</keyword>
<name>A0A336L8B5_CULSO</name>
<evidence type="ECO:0000256" key="13">
    <source>
        <dbReference type="ARBA" id="ARBA00023180"/>
    </source>
</evidence>
<keyword evidence="12" id="KW-0472">Membrane</keyword>
<reference evidence="21" key="2">
    <citation type="submission" date="2018-07" db="EMBL/GenBank/DDBJ databases">
        <authorList>
            <person name="Quirk P.G."/>
            <person name="Krulwich T.A."/>
        </authorList>
    </citation>
    <scope>NUCLEOTIDE SEQUENCE</scope>
</reference>
<dbReference type="EMBL" id="UFQT01002350">
    <property type="protein sequence ID" value="SSX33260.1"/>
    <property type="molecule type" value="Genomic_DNA"/>
</dbReference>
<gene>
    <name evidence="20" type="primary">CSON006203</name>
</gene>
<evidence type="ECO:0000256" key="12">
    <source>
        <dbReference type="ARBA" id="ARBA00023136"/>
    </source>
</evidence>
<evidence type="ECO:0000256" key="18">
    <source>
        <dbReference type="PIRSR" id="PIRSR605027-6"/>
    </source>
</evidence>
<evidence type="ECO:0000256" key="15">
    <source>
        <dbReference type="ARBA" id="ARBA00047979"/>
    </source>
</evidence>
<dbReference type="SUPFAM" id="SSF53448">
    <property type="entry name" value="Nucleotide-diphospho-sugar transferases"/>
    <property type="match status" value="1"/>
</dbReference>
<dbReference type="PROSITE" id="PS51257">
    <property type="entry name" value="PROKAR_LIPOPROTEIN"/>
    <property type="match status" value="1"/>
</dbReference>
<reference evidence="20" key="1">
    <citation type="submission" date="2018-04" db="EMBL/GenBank/DDBJ databases">
        <authorList>
            <person name="Go L.Y."/>
            <person name="Mitchell J.A."/>
        </authorList>
    </citation>
    <scope>NUCLEOTIDE SEQUENCE</scope>
    <source>
        <tissue evidence="20">Whole organism</tissue>
    </source>
</reference>
<evidence type="ECO:0000256" key="5">
    <source>
        <dbReference type="ARBA" id="ARBA00012641"/>
    </source>
</evidence>
<organism evidence="20">
    <name type="scientific">Culicoides sonorensis</name>
    <name type="common">Biting midge</name>
    <dbReference type="NCBI Taxonomy" id="179676"/>
    <lineage>
        <taxon>Eukaryota</taxon>
        <taxon>Metazoa</taxon>
        <taxon>Ecdysozoa</taxon>
        <taxon>Arthropoda</taxon>
        <taxon>Hexapoda</taxon>
        <taxon>Insecta</taxon>
        <taxon>Pterygota</taxon>
        <taxon>Neoptera</taxon>
        <taxon>Endopterygota</taxon>
        <taxon>Diptera</taxon>
        <taxon>Nematocera</taxon>
        <taxon>Chironomoidea</taxon>
        <taxon>Ceratopogonidae</taxon>
        <taxon>Ceratopogoninae</taxon>
        <taxon>Culicoides</taxon>
        <taxon>Monoculicoides</taxon>
    </lineage>
</organism>
<protein>
    <recommendedName>
        <fullName evidence="5 19">Galactosylgalactosylxylosylprotein 3-beta-glucuronosyltransferase</fullName>
        <ecNumber evidence="5 19">2.4.1.135</ecNumber>
    </recommendedName>
</protein>
<dbReference type="GO" id="GO:0005975">
    <property type="term" value="P:carbohydrate metabolic process"/>
    <property type="evidence" value="ECO:0007669"/>
    <property type="project" value="TreeGrafter"/>
</dbReference>
<evidence type="ECO:0000256" key="16">
    <source>
        <dbReference type="PIRSR" id="PIRSR605027-1"/>
    </source>
</evidence>
<dbReference type="InterPro" id="IPR029044">
    <property type="entry name" value="Nucleotide-diphossugar_trans"/>
</dbReference>
<comment type="pathway">
    <text evidence="3 19">Protein modification; protein glycosylation.</text>
</comment>
<accession>A0A336L8B5</accession>
<dbReference type="GO" id="GO:0050650">
    <property type="term" value="P:chondroitin sulfate proteoglycan biosynthetic process"/>
    <property type="evidence" value="ECO:0007669"/>
    <property type="project" value="TreeGrafter"/>
</dbReference>
<comment type="similarity">
    <text evidence="4 19">Belongs to the glycosyltransferase 43 family.</text>
</comment>
<evidence type="ECO:0000256" key="1">
    <source>
        <dbReference type="ARBA" id="ARBA00001936"/>
    </source>
</evidence>
<dbReference type="EC" id="2.4.1.135" evidence="5 19"/>
<evidence type="ECO:0000256" key="19">
    <source>
        <dbReference type="RuleBase" id="RU363127"/>
    </source>
</evidence>
<evidence type="ECO:0000256" key="4">
    <source>
        <dbReference type="ARBA" id="ARBA00007706"/>
    </source>
</evidence>
<comment type="catalytic activity">
    <reaction evidence="15 19">
        <text>3-O-(beta-D-galactosyl-(1-&gt;3)-beta-D-galactosyl-(1-&gt;4)-beta-D-xylosyl)-L-seryl-[protein] + UDP-alpha-D-glucuronate = 3-O-(beta-D-GlcA-(1-&gt;3)-beta-D-Gal-(1-&gt;3)-beta-D-Gal-(1-&gt;4)-beta-D-Xyl)-L-seryl-[protein] + UDP + H(+)</text>
        <dbReference type="Rhea" id="RHEA:24168"/>
        <dbReference type="Rhea" id="RHEA-COMP:12571"/>
        <dbReference type="Rhea" id="RHEA-COMP:12573"/>
        <dbReference type="ChEBI" id="CHEBI:15378"/>
        <dbReference type="ChEBI" id="CHEBI:58052"/>
        <dbReference type="ChEBI" id="CHEBI:58223"/>
        <dbReference type="ChEBI" id="CHEBI:132090"/>
        <dbReference type="ChEBI" id="CHEBI:132093"/>
        <dbReference type="EC" id="2.4.1.135"/>
    </reaction>
</comment>
<keyword evidence="9 19" id="KW-0735">Signal-anchor</keyword>
<sequence>MRTAQKMFLTFILSSACILVYQYQLSRARFISQDLDRADGDIEVQNLNIVKRLLSSNGGENSTTTTTTTTVTTPTIKLVNYTKNNKNNTIAQLKQQYLVDSNTATNTKLNNDNGNRCTCDQKDATNSERHLPPLYVITPTYHRPQWLAELTRLGYTLKHVPNLVWLVVEDAPKPSEIVTKLLKKFNIPFEHMAAQMPEKYRKLKVKPRGVSNRLRALDWIRANATDGVLYFADDDNTYDVDIFTEMRFTKKVSMWPVGLVGKYGVSSPIVKNGTIIGFYDGWVGGRKFPVDMAGFAVNVKFFLSRKNATMPYKAGFEEDGFLKSLNPISLHEIELLASNCTEILTWHTQTRKYGNATPVDMKKYSNTNLVKLNEFVI</sequence>
<keyword evidence="8 17" id="KW-0479">Metal-binding</keyword>
<evidence type="ECO:0000313" key="20">
    <source>
        <dbReference type="EMBL" id="SSX13840.1"/>
    </source>
</evidence>
<feature type="binding site" evidence="17">
    <location>
        <position position="235"/>
    </location>
    <ligand>
        <name>Mn(2+)</name>
        <dbReference type="ChEBI" id="CHEBI:29035"/>
    </ligand>
</feature>
<keyword evidence="14 17" id="KW-0464">Manganese</keyword>
<keyword evidence="13 18" id="KW-0325">Glycoprotein</keyword>
<dbReference type="GO" id="GO:0046872">
    <property type="term" value="F:metal ion binding"/>
    <property type="evidence" value="ECO:0007669"/>
    <property type="project" value="UniProtKB-KW"/>
</dbReference>
<dbReference type="PANTHER" id="PTHR10896">
    <property type="entry name" value="GALACTOSYLGALACTOSYLXYLOSYLPROTEIN 3-BETA-GLUCURONOSYLTRANSFERASE BETA-1,3-GLUCURONYLTRANSFERASE"/>
    <property type="match status" value="1"/>
</dbReference>
<evidence type="ECO:0000256" key="8">
    <source>
        <dbReference type="ARBA" id="ARBA00022723"/>
    </source>
</evidence>
<evidence type="ECO:0000256" key="11">
    <source>
        <dbReference type="ARBA" id="ARBA00023034"/>
    </source>
</evidence>
<dbReference type="PANTHER" id="PTHR10896:SF50">
    <property type="entry name" value="GALACTOSYLGALACTOSYLXYLOSYLPROTEIN 3-BETA-GLUCURONOSYLTRANSFERASE P"/>
    <property type="match status" value="1"/>
</dbReference>
<keyword evidence="7" id="KW-0812">Transmembrane</keyword>
<comment type="cofactor">
    <cofactor evidence="1 17 19">
        <name>Mn(2+)</name>
        <dbReference type="ChEBI" id="CHEBI:29035"/>
    </cofactor>
</comment>
<proteinExistence type="inferred from homology"/>
<evidence type="ECO:0000313" key="21">
    <source>
        <dbReference type="EMBL" id="SSX33260.1"/>
    </source>
</evidence>
<keyword evidence="10" id="KW-1133">Transmembrane helix</keyword>
<dbReference type="GO" id="GO:0000139">
    <property type="term" value="C:Golgi membrane"/>
    <property type="evidence" value="ECO:0007669"/>
    <property type="project" value="UniProtKB-SubCell"/>
</dbReference>
<evidence type="ECO:0000256" key="7">
    <source>
        <dbReference type="ARBA" id="ARBA00022692"/>
    </source>
</evidence>
<evidence type="ECO:0000256" key="2">
    <source>
        <dbReference type="ARBA" id="ARBA00004323"/>
    </source>
</evidence>
<feature type="glycosylation site" description="N-linked (GlcNAc...) asparagine" evidence="18">
    <location>
        <position position="339"/>
    </location>
</feature>
<dbReference type="EMBL" id="UFQS01002350">
    <property type="protein sequence ID" value="SSX13840.1"/>
    <property type="molecule type" value="Genomic_DNA"/>
</dbReference>
<evidence type="ECO:0000256" key="14">
    <source>
        <dbReference type="ARBA" id="ARBA00023211"/>
    </source>
</evidence>
<dbReference type="InterPro" id="IPR005027">
    <property type="entry name" value="Glyco_trans_43"/>
</dbReference>
<keyword evidence="11 19" id="KW-0333">Golgi apparatus</keyword>
<dbReference type="CDD" id="cd00218">
    <property type="entry name" value="GlcAT-I"/>
    <property type="match status" value="1"/>
</dbReference>
<dbReference type="Gene3D" id="3.90.550.10">
    <property type="entry name" value="Spore Coat Polysaccharide Biosynthesis Protein SpsA, Chain A"/>
    <property type="match status" value="1"/>
</dbReference>